<dbReference type="GO" id="GO:0004888">
    <property type="term" value="F:transmembrane signaling receptor activity"/>
    <property type="evidence" value="ECO:0007669"/>
    <property type="project" value="InterPro"/>
</dbReference>
<evidence type="ECO:0000256" key="5">
    <source>
        <dbReference type="SAM" id="Coils"/>
    </source>
</evidence>
<dbReference type="InterPro" id="IPR047347">
    <property type="entry name" value="YvaQ-like_sensor"/>
</dbReference>
<dbReference type="PROSITE" id="PS50885">
    <property type="entry name" value="HAMP"/>
    <property type="match status" value="1"/>
</dbReference>
<dbReference type="InterPro" id="IPR051310">
    <property type="entry name" value="MCP_chemotaxis"/>
</dbReference>
<accession>A0A6L6PWC3</accession>
<dbReference type="PANTHER" id="PTHR43531:SF14">
    <property type="entry name" value="METHYL-ACCEPTING CHEMOTAXIS PROTEIN I-RELATED"/>
    <property type="match status" value="1"/>
</dbReference>
<evidence type="ECO:0000256" key="1">
    <source>
        <dbReference type="ARBA" id="ARBA00004370"/>
    </source>
</evidence>
<evidence type="ECO:0000313" key="8">
    <source>
        <dbReference type="EMBL" id="MTW01725.1"/>
    </source>
</evidence>
<dbReference type="AlphaFoldDB" id="A0A6L6PWC3"/>
<dbReference type="PANTHER" id="PTHR43531">
    <property type="entry name" value="PROTEIN ICFG"/>
    <property type="match status" value="1"/>
</dbReference>
<dbReference type="SMART" id="SM00283">
    <property type="entry name" value="MA"/>
    <property type="match status" value="1"/>
</dbReference>
<reference evidence="8 9" key="1">
    <citation type="submission" date="2019-11" db="EMBL/GenBank/DDBJ databases">
        <title>Type strains purchased from KCTC, JCM and DSMZ.</title>
        <authorList>
            <person name="Lu H."/>
        </authorList>
    </citation>
    <scope>NUCLEOTIDE SEQUENCE [LARGE SCALE GENOMIC DNA]</scope>
    <source>
        <strain evidence="8 9">KCTC 42409</strain>
    </source>
</reference>
<dbReference type="InterPro" id="IPR004090">
    <property type="entry name" value="Chemotax_Me-accpt_rcpt"/>
</dbReference>
<dbReference type="InterPro" id="IPR004089">
    <property type="entry name" value="MCPsignal_dom"/>
</dbReference>
<feature type="domain" description="HAMP" evidence="7">
    <location>
        <begin position="211"/>
        <end position="263"/>
    </location>
</feature>
<dbReference type="SUPFAM" id="SSF58104">
    <property type="entry name" value="Methyl-accepting chemotaxis protein (MCP) signaling domain"/>
    <property type="match status" value="1"/>
</dbReference>
<organism evidence="8 9">
    <name type="scientific">Pseudoduganella ginsengisoli</name>
    <dbReference type="NCBI Taxonomy" id="1462440"/>
    <lineage>
        <taxon>Bacteria</taxon>
        <taxon>Pseudomonadati</taxon>
        <taxon>Pseudomonadota</taxon>
        <taxon>Betaproteobacteria</taxon>
        <taxon>Burkholderiales</taxon>
        <taxon>Oxalobacteraceae</taxon>
        <taxon>Telluria group</taxon>
        <taxon>Pseudoduganella</taxon>
    </lineage>
</organism>
<comment type="similarity">
    <text evidence="3">Belongs to the methyl-accepting chemotaxis (MCP) protein family.</text>
</comment>
<evidence type="ECO:0000259" key="7">
    <source>
        <dbReference type="PROSITE" id="PS50885"/>
    </source>
</evidence>
<dbReference type="Proteomes" id="UP000484015">
    <property type="component" value="Unassembled WGS sequence"/>
</dbReference>
<dbReference type="EMBL" id="WNLA01000002">
    <property type="protein sequence ID" value="MTW01725.1"/>
    <property type="molecule type" value="Genomic_DNA"/>
</dbReference>
<dbReference type="CDD" id="cd06225">
    <property type="entry name" value="HAMP"/>
    <property type="match status" value="1"/>
</dbReference>
<dbReference type="CDD" id="cd19411">
    <property type="entry name" value="MCP2201-like_sensor"/>
    <property type="match status" value="1"/>
</dbReference>
<proteinExistence type="inferred from homology"/>
<comment type="caution">
    <text evidence="8">The sequence shown here is derived from an EMBL/GenBank/DDBJ whole genome shotgun (WGS) entry which is preliminary data.</text>
</comment>
<feature type="coiled-coil region" evidence="5">
    <location>
        <begin position="468"/>
        <end position="506"/>
    </location>
</feature>
<evidence type="ECO:0000256" key="4">
    <source>
        <dbReference type="PROSITE-ProRule" id="PRU00284"/>
    </source>
</evidence>
<dbReference type="InterPro" id="IPR024478">
    <property type="entry name" value="HlyB_4HB_MCP"/>
</dbReference>
<evidence type="ECO:0000313" key="9">
    <source>
        <dbReference type="Proteomes" id="UP000484015"/>
    </source>
</evidence>
<sequence>MFFKKITIGARLNAGFVLLLALLAGVAGIGLHGMSQSNAALHHVVAVNGKKITLLQEMSEATHIVTRVMRTMALLSDASQAQTQHEKIDAARQQYDAAYGVLRAMPLDQTGQALLAKIAAGCAEARPLNDRFMQMARSDKDAAIAFLLAEAGPAASRWQGEIKQFIDVQRKKSADDEQVAEATYDRSVWLMLGTTGAALAIGAVIARLLTRSITAPIGVAVDVAQRVAAGDLRSEINVASSDESGRMLDALKHMTDSLDRIVRQVRTGAETIATASSEIASGNMDLSARTESQAGSLEQTASAMEQLTATVHQNTENARQASALAATASHVAREGGAAVAQVIDTMDLINASAQKIVAIIAEIDGIAFQTNILALNAAVEAARAGEQGRGFAVVATEVRNLAQRSATAAKQIKVLIGESAEHAATGSRLVNQAGCTMESVVQNIEHVAERMRDIASASREQALGIGDINTAITQMDEVTQQNAALVEQAAAAAQSLQEQAASLTDAVSVFKLAGMAADAPAGAALRQFGPMQHEAVAAAPLRLVHGAVAEAQ</sequence>
<dbReference type="OrthoDB" id="8712992at2"/>
<dbReference type="Pfam" id="PF12729">
    <property type="entry name" value="4HB_MCP_1"/>
    <property type="match status" value="1"/>
</dbReference>
<keyword evidence="2" id="KW-0488">Methylation</keyword>
<dbReference type="Pfam" id="PF00672">
    <property type="entry name" value="HAMP"/>
    <property type="match status" value="1"/>
</dbReference>
<dbReference type="RefSeq" id="WP_155438099.1">
    <property type="nucleotide sequence ID" value="NZ_WNLA01000002.1"/>
</dbReference>
<evidence type="ECO:0000256" key="3">
    <source>
        <dbReference type="ARBA" id="ARBA00029447"/>
    </source>
</evidence>
<keyword evidence="9" id="KW-1185">Reference proteome</keyword>
<dbReference type="GO" id="GO:0007165">
    <property type="term" value="P:signal transduction"/>
    <property type="evidence" value="ECO:0007669"/>
    <property type="project" value="UniProtKB-KW"/>
</dbReference>
<dbReference type="Pfam" id="PF00015">
    <property type="entry name" value="MCPsignal"/>
    <property type="match status" value="1"/>
</dbReference>
<feature type="domain" description="Methyl-accepting transducer" evidence="6">
    <location>
        <begin position="268"/>
        <end position="497"/>
    </location>
</feature>
<name>A0A6L6PWC3_9BURK</name>
<dbReference type="Gene3D" id="1.10.287.950">
    <property type="entry name" value="Methyl-accepting chemotaxis protein"/>
    <property type="match status" value="1"/>
</dbReference>
<protein>
    <submittedName>
        <fullName evidence="8">HAMP domain-containing protein</fullName>
    </submittedName>
</protein>
<dbReference type="GO" id="GO:0005886">
    <property type="term" value="C:plasma membrane"/>
    <property type="evidence" value="ECO:0007669"/>
    <property type="project" value="TreeGrafter"/>
</dbReference>
<dbReference type="FunFam" id="1.10.287.950:FF:000001">
    <property type="entry name" value="Methyl-accepting chemotaxis sensory transducer"/>
    <property type="match status" value="1"/>
</dbReference>
<dbReference type="CDD" id="cd11386">
    <property type="entry name" value="MCP_signal"/>
    <property type="match status" value="1"/>
</dbReference>
<comment type="subcellular location">
    <subcellularLocation>
        <location evidence="1">Membrane</location>
    </subcellularLocation>
</comment>
<dbReference type="PRINTS" id="PR00260">
    <property type="entry name" value="CHEMTRNSDUCR"/>
</dbReference>
<gene>
    <name evidence="8" type="ORF">GM668_06435</name>
</gene>
<dbReference type="PROSITE" id="PS50111">
    <property type="entry name" value="CHEMOTAXIS_TRANSDUC_2"/>
    <property type="match status" value="1"/>
</dbReference>
<evidence type="ECO:0000259" key="6">
    <source>
        <dbReference type="PROSITE" id="PS50111"/>
    </source>
</evidence>
<dbReference type="GO" id="GO:0006935">
    <property type="term" value="P:chemotaxis"/>
    <property type="evidence" value="ECO:0007669"/>
    <property type="project" value="InterPro"/>
</dbReference>
<keyword evidence="5" id="KW-0175">Coiled coil</keyword>
<evidence type="ECO:0000256" key="2">
    <source>
        <dbReference type="ARBA" id="ARBA00022481"/>
    </source>
</evidence>
<dbReference type="SMART" id="SM00304">
    <property type="entry name" value="HAMP"/>
    <property type="match status" value="1"/>
</dbReference>
<keyword evidence="4" id="KW-0807">Transducer</keyword>
<dbReference type="InterPro" id="IPR003660">
    <property type="entry name" value="HAMP_dom"/>
</dbReference>